<accession>A0A4T3F518</accession>
<keyword evidence="2" id="KW-1185">Reference proteome</keyword>
<dbReference type="OrthoDB" id="7391054at2"/>
<dbReference type="Proteomes" id="UP000309389">
    <property type="component" value="Unassembled WGS sequence"/>
</dbReference>
<sequence length="182" mass="19325">MALAVLVLAACGEEAPAPQQRVDLGEPRPAAPEVMAVSPDTSEATWSVDEDGQSIEFGNLGEGPLLTLACRLGGEEPQMAVIRHAAARPGLSALFPVIGNGMRSRFMVDAVLEENEWRWEGVLPADDPQLDVFTGTRALTATLPGRGMLEIRGSRIPGEFVTWCRAGGETVAVEAEEGEDAE</sequence>
<protein>
    <submittedName>
        <fullName evidence="1">Uncharacterized protein</fullName>
    </submittedName>
</protein>
<dbReference type="EMBL" id="SSHH01000002">
    <property type="protein sequence ID" value="TIX50608.1"/>
    <property type="molecule type" value="Genomic_DNA"/>
</dbReference>
<name>A0A4T3F518_9SPHN</name>
<dbReference type="AlphaFoldDB" id="A0A4T3F518"/>
<evidence type="ECO:0000313" key="2">
    <source>
        <dbReference type="Proteomes" id="UP000309389"/>
    </source>
</evidence>
<comment type="caution">
    <text evidence="1">The sequence shown here is derived from an EMBL/GenBank/DDBJ whole genome shotgun (WGS) entry which is preliminary data.</text>
</comment>
<proteinExistence type="predicted"/>
<gene>
    <name evidence="1" type="ORF">E5222_10120</name>
</gene>
<evidence type="ECO:0000313" key="1">
    <source>
        <dbReference type="EMBL" id="TIX50608.1"/>
    </source>
</evidence>
<reference evidence="1 2" key="1">
    <citation type="submission" date="2019-04" db="EMBL/GenBank/DDBJ databases">
        <title>Altererythrobacter aquimixticola sp. nov., isolated from sediment of junction between the ocean and a freshwater spring.</title>
        <authorList>
            <person name="Yoon J.-H."/>
        </authorList>
    </citation>
    <scope>NUCLEOTIDE SEQUENCE [LARGE SCALE GENOMIC DNA]</scope>
    <source>
        <strain evidence="1 2">SSKS-13</strain>
    </source>
</reference>
<organism evidence="1 2">
    <name type="scientific">Alteraurantiacibacter aquimixticola</name>
    <dbReference type="NCBI Taxonomy" id="2489173"/>
    <lineage>
        <taxon>Bacteria</taxon>
        <taxon>Pseudomonadati</taxon>
        <taxon>Pseudomonadota</taxon>
        <taxon>Alphaproteobacteria</taxon>
        <taxon>Sphingomonadales</taxon>
        <taxon>Erythrobacteraceae</taxon>
        <taxon>Alteraurantiacibacter</taxon>
    </lineage>
</organism>
<dbReference type="RefSeq" id="WP_136693628.1">
    <property type="nucleotide sequence ID" value="NZ_SSHH01000002.1"/>
</dbReference>